<protein>
    <recommendedName>
        <fullName evidence="2">Metallophosphoesterase 1</fullName>
    </recommendedName>
    <alternativeName>
        <fullName evidence="7">Post-GPI attachment to proteins factor 5</fullName>
    </alternativeName>
</protein>
<proteinExistence type="predicted"/>
<keyword evidence="11" id="KW-1185">Reference proteome</keyword>
<gene>
    <name evidence="12" type="primary">LOC109481550</name>
</gene>
<name>A0A6P4ZEJ4_BRABE</name>
<evidence type="ECO:0000256" key="3">
    <source>
        <dbReference type="ARBA" id="ARBA00022502"/>
    </source>
</evidence>
<dbReference type="OrthoDB" id="5977743at2759"/>
<dbReference type="GO" id="GO:0005783">
    <property type="term" value="C:endoplasmic reticulum"/>
    <property type="evidence" value="ECO:0007669"/>
    <property type="project" value="TreeGrafter"/>
</dbReference>
<dbReference type="RefSeq" id="XP_019639700.1">
    <property type="nucleotide sequence ID" value="XM_019784141.1"/>
</dbReference>
<dbReference type="KEGG" id="bbel:109481550"/>
<keyword evidence="5 9" id="KW-1133">Transmembrane helix</keyword>
<reference evidence="12" key="1">
    <citation type="submission" date="2025-08" db="UniProtKB">
        <authorList>
            <consortium name="RefSeq"/>
        </authorList>
    </citation>
    <scope>IDENTIFICATION</scope>
    <source>
        <tissue evidence="12">Gonad</tissue>
    </source>
</reference>
<keyword evidence="4 9" id="KW-0812">Transmembrane</keyword>
<evidence type="ECO:0000256" key="5">
    <source>
        <dbReference type="ARBA" id="ARBA00022989"/>
    </source>
</evidence>
<dbReference type="InterPro" id="IPR004843">
    <property type="entry name" value="Calcineurin-like_PHP"/>
</dbReference>
<keyword evidence="6 9" id="KW-0472">Membrane</keyword>
<evidence type="ECO:0000313" key="12">
    <source>
        <dbReference type="RefSeq" id="XP_019639700.1"/>
    </source>
</evidence>
<evidence type="ECO:0000256" key="8">
    <source>
        <dbReference type="ARBA" id="ARBA00093373"/>
    </source>
</evidence>
<evidence type="ECO:0000313" key="11">
    <source>
        <dbReference type="Proteomes" id="UP000515135"/>
    </source>
</evidence>
<dbReference type="InterPro" id="IPR029052">
    <property type="entry name" value="Metallo-depent_PP-like"/>
</dbReference>
<keyword evidence="3" id="KW-0337">GPI-anchor biosynthesis</keyword>
<dbReference type="GO" id="GO:0006506">
    <property type="term" value="P:GPI anchor biosynthetic process"/>
    <property type="evidence" value="ECO:0007669"/>
    <property type="project" value="UniProtKB-KW"/>
</dbReference>
<feature type="transmembrane region" description="Helical" evidence="9">
    <location>
        <begin position="355"/>
        <end position="374"/>
    </location>
</feature>
<dbReference type="PANTHER" id="PTHR13315">
    <property type="entry name" value="METALLO PHOSPHOESTERASE RELATED"/>
    <property type="match status" value="1"/>
</dbReference>
<dbReference type="GO" id="GO:0016020">
    <property type="term" value="C:membrane"/>
    <property type="evidence" value="ECO:0007669"/>
    <property type="project" value="UniProtKB-SubCell"/>
</dbReference>
<dbReference type="PANTHER" id="PTHR13315:SF4">
    <property type="entry name" value="METALLOPHOSPHOESTERASE, ISOFORM E"/>
    <property type="match status" value="1"/>
</dbReference>
<feature type="domain" description="Calcineurin-like phosphoesterase" evidence="10">
    <location>
        <begin position="92"/>
        <end position="285"/>
    </location>
</feature>
<evidence type="ECO:0000256" key="9">
    <source>
        <dbReference type="SAM" id="Phobius"/>
    </source>
</evidence>
<comment type="subcellular location">
    <subcellularLocation>
        <location evidence="1">Membrane</location>
        <topology evidence="1">Multi-pass membrane protein</topology>
    </subcellularLocation>
</comment>
<dbReference type="AlphaFoldDB" id="A0A6P4ZEJ4"/>
<dbReference type="GO" id="GO:0016787">
    <property type="term" value="F:hydrolase activity"/>
    <property type="evidence" value="ECO:0007669"/>
    <property type="project" value="InterPro"/>
</dbReference>
<dbReference type="Pfam" id="PF00149">
    <property type="entry name" value="Metallophos"/>
    <property type="match status" value="1"/>
</dbReference>
<evidence type="ECO:0000256" key="6">
    <source>
        <dbReference type="ARBA" id="ARBA00023136"/>
    </source>
</evidence>
<evidence type="ECO:0000256" key="4">
    <source>
        <dbReference type="ARBA" id="ARBA00022692"/>
    </source>
</evidence>
<dbReference type="GeneID" id="109481550"/>
<evidence type="ECO:0000256" key="1">
    <source>
        <dbReference type="ARBA" id="ARBA00004141"/>
    </source>
</evidence>
<evidence type="ECO:0000259" key="10">
    <source>
        <dbReference type="Pfam" id="PF00149"/>
    </source>
</evidence>
<dbReference type="InterPro" id="IPR033308">
    <property type="entry name" value="PGAP5/Cdc1/Ted1"/>
</dbReference>
<organism evidence="11 12">
    <name type="scientific">Branchiostoma belcheri</name>
    <name type="common">Amphioxus</name>
    <dbReference type="NCBI Taxonomy" id="7741"/>
    <lineage>
        <taxon>Eukaryota</taxon>
        <taxon>Metazoa</taxon>
        <taxon>Chordata</taxon>
        <taxon>Cephalochordata</taxon>
        <taxon>Leptocardii</taxon>
        <taxon>Amphioxiformes</taxon>
        <taxon>Branchiostomatidae</taxon>
        <taxon>Branchiostoma</taxon>
    </lineage>
</organism>
<sequence length="389" mass="44211">MHMDSEAVTKRRHQLNGPMPLQRDKPYHFAPREGVSLKGLRFGRLLTFHRTAVLSGVLLVLYNEVLVYYINKTSWELPPGFSQSREDDKIVRLVIAGDPQIQGYQYEAPGLVGWLTRWDSDRYLRMTFSLLYDTVRPDAVIFMGDLLDEGSVASDVEYSVYVQRFYQIFHVSAGTKLILLAGDNDIGGEGSDMITQEKMQRFQENFAPLDEVVRVKNVDFLKVNLVTPYQHAPAVPRTRLMSQLSAPVRVLLSHVTLNAALLQTAATILGSFRPQYAFSAHFHKYGKATYNITRIMKSAGLPYSADMGKTQPVTQEYQVPTCSYRMGTPEIGYMVVTIDPAGEMSTSVVWLPRRYVYLGVYVLYLILVTLGWLVQRVCRPSSRQHHTTR</sequence>
<accession>A0A6P4ZEJ4</accession>
<evidence type="ECO:0000256" key="2">
    <source>
        <dbReference type="ARBA" id="ARBA00017804"/>
    </source>
</evidence>
<dbReference type="SUPFAM" id="SSF56300">
    <property type="entry name" value="Metallo-dependent phosphatases"/>
    <property type="match status" value="1"/>
</dbReference>
<comment type="function">
    <text evidence="8">Metallophosphoesterase that catalyzes the removal of a side-chain ethanolamine-phosphate (EtNP) from the second mannose of the GPI-anchor protein intermediate. Participates in the glycan remodeling steps of GPI-anchor maturation to allow an efficient transport of GPI-anchor proteins from the endoplasmic reticulum to the Golgi.</text>
</comment>
<dbReference type="Proteomes" id="UP000515135">
    <property type="component" value="Unplaced"/>
</dbReference>
<evidence type="ECO:0000256" key="7">
    <source>
        <dbReference type="ARBA" id="ARBA00032172"/>
    </source>
</evidence>
<dbReference type="Gene3D" id="3.60.21.10">
    <property type="match status" value="1"/>
</dbReference>